<evidence type="ECO:0000256" key="9">
    <source>
        <dbReference type="ARBA" id="ARBA00022777"/>
    </source>
</evidence>
<dbReference type="CDD" id="cd00082">
    <property type="entry name" value="HisKA"/>
    <property type="match status" value="1"/>
</dbReference>
<dbReference type="InterPro" id="IPR036890">
    <property type="entry name" value="HATPase_C_sf"/>
</dbReference>
<dbReference type="PANTHER" id="PTHR45528">
    <property type="entry name" value="SENSOR HISTIDINE KINASE CPXA"/>
    <property type="match status" value="1"/>
</dbReference>
<evidence type="ECO:0000256" key="7">
    <source>
        <dbReference type="ARBA" id="ARBA00022692"/>
    </source>
</evidence>
<feature type="domain" description="Histidine kinase" evidence="15">
    <location>
        <begin position="256"/>
        <end position="455"/>
    </location>
</feature>
<evidence type="ECO:0000256" key="4">
    <source>
        <dbReference type="ARBA" id="ARBA00022475"/>
    </source>
</evidence>
<evidence type="ECO:0000313" key="18">
    <source>
        <dbReference type="Proteomes" id="UP000094784"/>
    </source>
</evidence>
<evidence type="ECO:0000313" key="17">
    <source>
        <dbReference type="EMBL" id="ODV53986.1"/>
    </source>
</evidence>
<evidence type="ECO:0000256" key="10">
    <source>
        <dbReference type="ARBA" id="ARBA00022840"/>
    </source>
</evidence>
<keyword evidence="9 17" id="KW-0418">Kinase</keyword>
<dbReference type="InterPro" id="IPR003661">
    <property type="entry name" value="HisK_dim/P_dom"/>
</dbReference>
<dbReference type="InterPro" id="IPR003660">
    <property type="entry name" value="HAMP_dom"/>
</dbReference>
<dbReference type="PROSITE" id="PS50109">
    <property type="entry name" value="HIS_KIN"/>
    <property type="match status" value="1"/>
</dbReference>
<comment type="subcellular location">
    <subcellularLocation>
        <location evidence="2">Cell membrane</location>
        <topology evidence="2">Multi-pass membrane protein</topology>
    </subcellularLocation>
</comment>
<keyword evidence="5" id="KW-0597">Phosphoprotein</keyword>
<organism evidence="17 18">
    <name type="scientific">Lysinibacillus fusiformis</name>
    <dbReference type="NCBI Taxonomy" id="28031"/>
    <lineage>
        <taxon>Bacteria</taxon>
        <taxon>Bacillati</taxon>
        <taxon>Bacillota</taxon>
        <taxon>Bacilli</taxon>
        <taxon>Bacillales</taxon>
        <taxon>Bacillaceae</taxon>
        <taxon>Lysinibacillus</taxon>
    </lineage>
</organism>
<comment type="caution">
    <text evidence="17">The sequence shown here is derived from an EMBL/GenBank/DDBJ whole genome shotgun (WGS) entry which is preliminary data.</text>
</comment>
<proteinExistence type="predicted"/>
<protein>
    <recommendedName>
        <fullName evidence="3">histidine kinase</fullName>
        <ecNumber evidence="3">2.7.13.3</ecNumber>
    </recommendedName>
</protein>
<evidence type="ECO:0000256" key="14">
    <source>
        <dbReference type="SAM" id="Phobius"/>
    </source>
</evidence>
<dbReference type="Gene3D" id="6.10.340.10">
    <property type="match status" value="1"/>
</dbReference>
<keyword evidence="11 14" id="KW-1133">Transmembrane helix</keyword>
<dbReference type="GO" id="GO:0005886">
    <property type="term" value="C:plasma membrane"/>
    <property type="evidence" value="ECO:0007669"/>
    <property type="project" value="UniProtKB-SubCell"/>
</dbReference>
<keyword evidence="13 14" id="KW-0472">Membrane</keyword>
<comment type="catalytic activity">
    <reaction evidence="1">
        <text>ATP + protein L-histidine = ADP + protein N-phospho-L-histidine.</text>
        <dbReference type="EC" id="2.7.13.3"/>
    </reaction>
</comment>
<dbReference type="Gene3D" id="3.30.565.10">
    <property type="entry name" value="Histidine kinase-like ATPase, C-terminal domain"/>
    <property type="match status" value="1"/>
</dbReference>
<dbReference type="Gene3D" id="1.10.287.130">
    <property type="match status" value="1"/>
</dbReference>
<dbReference type="SMART" id="SM00387">
    <property type="entry name" value="HATPase_c"/>
    <property type="match status" value="1"/>
</dbReference>
<evidence type="ECO:0000256" key="1">
    <source>
        <dbReference type="ARBA" id="ARBA00000085"/>
    </source>
</evidence>
<dbReference type="PANTHER" id="PTHR45528:SF1">
    <property type="entry name" value="SENSOR HISTIDINE KINASE CPXA"/>
    <property type="match status" value="1"/>
</dbReference>
<dbReference type="InterPro" id="IPR050398">
    <property type="entry name" value="HssS/ArlS-like"/>
</dbReference>
<dbReference type="InterPro" id="IPR003594">
    <property type="entry name" value="HATPase_dom"/>
</dbReference>
<evidence type="ECO:0000259" key="16">
    <source>
        <dbReference type="PROSITE" id="PS50885"/>
    </source>
</evidence>
<dbReference type="InterPro" id="IPR036097">
    <property type="entry name" value="HisK_dim/P_sf"/>
</dbReference>
<evidence type="ECO:0000256" key="2">
    <source>
        <dbReference type="ARBA" id="ARBA00004651"/>
    </source>
</evidence>
<dbReference type="EMBL" id="MECQ01000002">
    <property type="protein sequence ID" value="ODV53986.1"/>
    <property type="molecule type" value="Genomic_DNA"/>
</dbReference>
<name>A0A1E4R0J9_9BACI</name>
<keyword evidence="10" id="KW-0067">ATP-binding</keyword>
<dbReference type="RefSeq" id="WP_069482959.1">
    <property type="nucleotide sequence ID" value="NZ_KV766182.1"/>
</dbReference>
<reference evidence="17 18" key="1">
    <citation type="submission" date="2016-09" db="EMBL/GenBank/DDBJ databases">
        <title>Draft genome sequence of the soil isolate, Lysinibacillus fusiformis M5, a potential hypoxanthine producer.</title>
        <authorList>
            <person name="Gallegos-Monterrosa R."/>
            <person name="Maroti G."/>
            <person name="Balint B."/>
            <person name="Kovacs A.T."/>
        </authorList>
    </citation>
    <scope>NUCLEOTIDE SEQUENCE [LARGE SCALE GENOMIC DNA]</scope>
    <source>
        <strain evidence="17 18">M5</strain>
    </source>
</reference>
<dbReference type="PROSITE" id="PS50885">
    <property type="entry name" value="HAMP"/>
    <property type="match status" value="1"/>
</dbReference>
<feature type="transmembrane region" description="Helical" evidence="14">
    <location>
        <begin position="168"/>
        <end position="188"/>
    </location>
</feature>
<accession>A0A1E4R0J9</accession>
<sequence length="460" mass="52525">MKFFRSLLAKYMLIIILALSIVQISYLGTAMFVLGITKTGVGEFSSEVLLESEIEEQWHAQSKNINNVSNDAITQLFQKWQEHLPTASMFWISEDGTLLTTVNVQEELPAKWTPAFTTKFIKQRYGGDPFTVIAFLGDDVSNGFIVLEVPRNVFNPPLINIYENYGNLLFFGVIAIILFFIVVSLLFFKGIRKRLLHLQDAMEIRDVDGLPIEIHVKKKDEIGQLEHSFNRMVCELRESKQRQQKEEQLRRELIANLSHDLRTPLTKVRAQSYSISKETLSEEGKQALRAMETSIVNIDALIENLMSYTLLMASKYKFEPKEINAIRFVREHLTTWYPVFEREGFTIDIELQAFEHHEWCVDPIWLGRILDNLFQNVLRHANSGKYIGVKTESTASYTAFIIEDHGNGMKNESNAKGAGIGLSIVDVMVKGMHLDWDICSDSSGTKIIIKHANPSAKLDQ</sequence>
<dbReference type="SUPFAM" id="SSF55874">
    <property type="entry name" value="ATPase domain of HSP90 chaperone/DNA topoisomerase II/histidine kinase"/>
    <property type="match status" value="1"/>
</dbReference>
<dbReference type="EC" id="2.7.13.3" evidence="3"/>
<dbReference type="Pfam" id="PF02518">
    <property type="entry name" value="HATPase_c"/>
    <property type="match status" value="1"/>
</dbReference>
<keyword evidence="12" id="KW-0902">Two-component regulatory system</keyword>
<evidence type="ECO:0000256" key="8">
    <source>
        <dbReference type="ARBA" id="ARBA00022741"/>
    </source>
</evidence>
<feature type="domain" description="HAMP" evidence="16">
    <location>
        <begin position="189"/>
        <end position="241"/>
    </location>
</feature>
<dbReference type="AlphaFoldDB" id="A0A1E4R0J9"/>
<dbReference type="SMART" id="SM00388">
    <property type="entry name" value="HisKA"/>
    <property type="match status" value="1"/>
</dbReference>
<keyword evidence="6" id="KW-0808">Transferase</keyword>
<gene>
    <name evidence="17" type="ORF">BG258_18080</name>
</gene>
<dbReference type="SUPFAM" id="SSF47384">
    <property type="entry name" value="Homodimeric domain of signal transducing histidine kinase"/>
    <property type="match status" value="1"/>
</dbReference>
<evidence type="ECO:0000256" key="3">
    <source>
        <dbReference type="ARBA" id="ARBA00012438"/>
    </source>
</evidence>
<evidence type="ECO:0000256" key="11">
    <source>
        <dbReference type="ARBA" id="ARBA00022989"/>
    </source>
</evidence>
<keyword evidence="7 14" id="KW-0812">Transmembrane</keyword>
<keyword evidence="8" id="KW-0547">Nucleotide-binding</keyword>
<evidence type="ECO:0000256" key="12">
    <source>
        <dbReference type="ARBA" id="ARBA00023012"/>
    </source>
</evidence>
<evidence type="ECO:0000256" key="5">
    <source>
        <dbReference type="ARBA" id="ARBA00022553"/>
    </source>
</evidence>
<evidence type="ECO:0000256" key="6">
    <source>
        <dbReference type="ARBA" id="ARBA00022679"/>
    </source>
</evidence>
<feature type="transmembrane region" description="Helical" evidence="14">
    <location>
        <begin position="12"/>
        <end position="36"/>
    </location>
</feature>
<dbReference type="SUPFAM" id="SSF158472">
    <property type="entry name" value="HAMP domain-like"/>
    <property type="match status" value="1"/>
</dbReference>
<dbReference type="GO" id="GO:0000155">
    <property type="term" value="F:phosphorelay sensor kinase activity"/>
    <property type="evidence" value="ECO:0007669"/>
    <property type="project" value="InterPro"/>
</dbReference>
<dbReference type="InterPro" id="IPR005467">
    <property type="entry name" value="His_kinase_dom"/>
</dbReference>
<evidence type="ECO:0000259" key="15">
    <source>
        <dbReference type="PROSITE" id="PS50109"/>
    </source>
</evidence>
<dbReference type="GO" id="GO:0005524">
    <property type="term" value="F:ATP binding"/>
    <property type="evidence" value="ECO:0007669"/>
    <property type="project" value="UniProtKB-KW"/>
</dbReference>
<dbReference type="Pfam" id="PF00512">
    <property type="entry name" value="HisKA"/>
    <property type="match status" value="1"/>
</dbReference>
<dbReference type="OrthoDB" id="14660at2"/>
<evidence type="ECO:0000256" key="13">
    <source>
        <dbReference type="ARBA" id="ARBA00023136"/>
    </source>
</evidence>
<dbReference type="Proteomes" id="UP000094784">
    <property type="component" value="Unassembled WGS sequence"/>
</dbReference>
<dbReference type="CDD" id="cd06225">
    <property type="entry name" value="HAMP"/>
    <property type="match status" value="1"/>
</dbReference>
<keyword evidence="4" id="KW-1003">Cell membrane</keyword>